<dbReference type="PANTHER" id="PTHR43388:SF1">
    <property type="entry name" value="HYDROGENASE MATURATION FACTOR HOXX"/>
    <property type="match status" value="1"/>
</dbReference>
<evidence type="ECO:0000259" key="1">
    <source>
        <dbReference type="Pfam" id="PF00551"/>
    </source>
</evidence>
<dbReference type="SUPFAM" id="SSF52096">
    <property type="entry name" value="ClpP/crotonase"/>
    <property type="match status" value="1"/>
</dbReference>
<dbReference type="OrthoDB" id="580992at2"/>
<dbReference type="Proteomes" id="UP000222531">
    <property type="component" value="Unassembled WGS sequence"/>
</dbReference>
<accession>A0A2G1XNZ8</accession>
<evidence type="ECO:0000259" key="2">
    <source>
        <dbReference type="Pfam" id="PF02911"/>
    </source>
</evidence>
<dbReference type="CDD" id="cd06558">
    <property type="entry name" value="crotonase-like"/>
    <property type="match status" value="1"/>
</dbReference>
<dbReference type="PANTHER" id="PTHR43388">
    <property type="entry name" value="HYDROGENASE MATURATION FACTOR HOXX"/>
    <property type="match status" value="1"/>
</dbReference>
<dbReference type="Gene3D" id="3.90.226.10">
    <property type="entry name" value="2-enoyl-CoA Hydratase, Chain A, domain 1"/>
    <property type="match status" value="1"/>
</dbReference>
<dbReference type="InterPro" id="IPR001753">
    <property type="entry name" value="Enoyl-CoA_hydra/iso"/>
</dbReference>
<feature type="domain" description="Formyl transferase C-terminal" evidence="2">
    <location>
        <begin position="173"/>
        <end position="255"/>
    </location>
</feature>
<feature type="domain" description="Formyl transferase N-terminal" evidence="1">
    <location>
        <begin position="33"/>
        <end position="140"/>
    </location>
</feature>
<proteinExistence type="predicted"/>
<dbReference type="Gene3D" id="3.40.50.12230">
    <property type="match status" value="1"/>
</dbReference>
<dbReference type="Pfam" id="PF00378">
    <property type="entry name" value="ECH_1"/>
    <property type="match status" value="1"/>
</dbReference>
<dbReference type="InterPro" id="IPR036477">
    <property type="entry name" value="Formyl_transf_N_sf"/>
</dbReference>
<dbReference type="InterPro" id="IPR047180">
    <property type="entry name" value="HoxX-like"/>
</dbReference>
<sequence>MRVLLIASAFNSLTQRVFAELGDHGHTPAVAVADGDEALREAVARHHPELIVAPMLTTAIPPDVCASHTCLVVHPGPPGDRGPSSLDRAVQEGVRRWGVTVLQAEEEMDAGPVWAAEGFTVPPGVTKSDLYRGEMADAAVAAVLRAVDRFRSGCWEPRSQEGLRVRSLPYLRQSGRRIDWEGQDTESVLRTLRAADSQPGVRDELLGEEWFLHGGHYEDRLRGTPGRVLATRAGAICRATADAAVWIPQLRRARTDTEPAGIKLPAVRALGDRLPDVPEVTAPLEMPAHRRTWSDIRYAEQGEVGFVRFRFPGGAMSTVQCRRLLAAWRFARSRPTSVIVLGGERDFFSNGIHLNVIEAAADPAAESWANINAMDDLVEAVLTTTDRLVVAALPGNAAAGGAMLALAADEVWCRAGAVLNPHYRLMGLYGSEYWTYTLPRRVGADGARALLDEAAPVGAARARYLGLVDRVVAMPPGEFAAEVTRMAADLLGECDVQTRIAAKKAARERDEAARPLAAYREHELERMRSTFFDRGAPYHALRSAFVRKRPAPGAANRLEALSTPGRHVEIAEKKPVCQI</sequence>
<dbReference type="EMBL" id="NHZO01000070">
    <property type="protein sequence ID" value="PHQ52921.1"/>
    <property type="molecule type" value="Genomic_DNA"/>
</dbReference>
<dbReference type="InterPro" id="IPR002376">
    <property type="entry name" value="Formyl_transf_N"/>
</dbReference>
<gene>
    <name evidence="3" type="ORF">BLA24_05045</name>
</gene>
<dbReference type="SUPFAM" id="SSF50486">
    <property type="entry name" value="FMT C-terminal domain-like"/>
    <property type="match status" value="1"/>
</dbReference>
<name>A0A2G1XNZ8_STRCJ</name>
<dbReference type="InterPro" id="IPR005793">
    <property type="entry name" value="Formyl_trans_C"/>
</dbReference>
<dbReference type="InterPro" id="IPR011034">
    <property type="entry name" value="Formyl_transferase-like_C_sf"/>
</dbReference>
<dbReference type="Pfam" id="PF02911">
    <property type="entry name" value="Formyl_trans_C"/>
    <property type="match status" value="1"/>
</dbReference>
<dbReference type="RefSeq" id="WP_099197941.1">
    <property type="nucleotide sequence ID" value="NZ_NHZO01000070.1"/>
</dbReference>
<evidence type="ECO:0000313" key="4">
    <source>
        <dbReference type="Proteomes" id="UP000222531"/>
    </source>
</evidence>
<evidence type="ECO:0000313" key="3">
    <source>
        <dbReference type="EMBL" id="PHQ52921.1"/>
    </source>
</evidence>
<comment type="caution">
    <text evidence="3">The sequence shown here is derived from an EMBL/GenBank/DDBJ whole genome shotgun (WGS) entry which is preliminary data.</text>
</comment>
<dbReference type="SUPFAM" id="SSF53328">
    <property type="entry name" value="Formyltransferase"/>
    <property type="match status" value="1"/>
</dbReference>
<organism evidence="3 4">
    <name type="scientific">Streptomyces cinnamoneus</name>
    <name type="common">Streptoverticillium cinnamoneum</name>
    <dbReference type="NCBI Taxonomy" id="53446"/>
    <lineage>
        <taxon>Bacteria</taxon>
        <taxon>Bacillati</taxon>
        <taxon>Actinomycetota</taxon>
        <taxon>Actinomycetes</taxon>
        <taxon>Kitasatosporales</taxon>
        <taxon>Streptomycetaceae</taxon>
        <taxon>Streptomyces</taxon>
        <taxon>Streptomyces cinnamoneus group</taxon>
    </lineage>
</organism>
<dbReference type="CDD" id="cd08701">
    <property type="entry name" value="FMT_C_HypX"/>
    <property type="match status" value="1"/>
</dbReference>
<dbReference type="InterPro" id="IPR029045">
    <property type="entry name" value="ClpP/crotonase-like_dom_sf"/>
</dbReference>
<dbReference type="PIRSF" id="PIRSF006787">
    <property type="entry name" value="Hydrgn_mat_HoxX"/>
    <property type="match status" value="1"/>
</dbReference>
<reference evidence="3 4" key="1">
    <citation type="journal article" date="2017" name="Biochemistry">
        <title>Identification of the Biosynthetic Pathway for the Antibiotic Bicyclomycin.</title>
        <authorList>
            <person name="Patteson J."/>
            <person name="Cai W."/>
            <person name="Johnson R.A."/>
            <person name="Santa Maria K."/>
            <person name="Li B."/>
        </authorList>
    </citation>
    <scope>NUCLEOTIDE SEQUENCE [LARGE SCALE GENOMIC DNA]</scope>
    <source>
        <strain evidence="3 4">ATCC 21532</strain>
    </source>
</reference>
<dbReference type="InterPro" id="IPR009188">
    <property type="entry name" value="NiFe-hyd_mat_HypX/HoxX"/>
</dbReference>
<keyword evidence="4" id="KW-1185">Reference proteome</keyword>
<dbReference type="GO" id="GO:0003824">
    <property type="term" value="F:catalytic activity"/>
    <property type="evidence" value="ECO:0007669"/>
    <property type="project" value="InterPro"/>
</dbReference>
<dbReference type="AlphaFoldDB" id="A0A2G1XNZ8"/>
<dbReference type="Pfam" id="PF00551">
    <property type="entry name" value="Formyl_trans_N"/>
    <property type="match status" value="1"/>
</dbReference>
<protein>
    <submittedName>
        <fullName evidence="3">Hydrogenase maturation protein</fullName>
    </submittedName>
</protein>